<evidence type="ECO:0000259" key="4">
    <source>
        <dbReference type="PROSITE" id="PS51320"/>
    </source>
</evidence>
<keyword evidence="2" id="KW-1184">Jasmonic acid signaling pathway</keyword>
<dbReference type="RefSeq" id="XP_027097043.2">
    <property type="nucleotide sequence ID" value="XM_027241242.2"/>
</dbReference>
<dbReference type="Pfam" id="PF09425">
    <property type="entry name" value="Jas_motif"/>
    <property type="match status" value="1"/>
</dbReference>
<reference evidence="6" key="2">
    <citation type="submission" date="2025-08" db="UniProtKB">
        <authorList>
            <consortium name="RefSeq"/>
        </authorList>
    </citation>
    <scope>IDENTIFICATION</scope>
    <source>
        <tissue evidence="6">Leaves</tissue>
    </source>
</reference>
<comment type="subcellular location">
    <subcellularLocation>
        <location evidence="2">Nucleus</location>
    </subcellularLocation>
</comment>
<dbReference type="PANTHER" id="PTHR33077">
    <property type="entry name" value="PROTEIN TIFY 4A-RELATED-RELATED"/>
    <property type="match status" value="1"/>
</dbReference>
<evidence type="ECO:0000313" key="6">
    <source>
        <dbReference type="RefSeq" id="XP_027097043.2"/>
    </source>
</evidence>
<dbReference type="InterPro" id="IPR010399">
    <property type="entry name" value="Tify_dom"/>
</dbReference>
<dbReference type="GO" id="GO:0005634">
    <property type="term" value="C:nucleus"/>
    <property type="evidence" value="ECO:0007669"/>
    <property type="project" value="UniProtKB-SubCell"/>
</dbReference>
<protein>
    <recommendedName>
        <fullName evidence="2">Protein TIFY</fullName>
    </recommendedName>
    <alternativeName>
        <fullName evidence="2">Jasmonate ZIM domain-containing protein</fullName>
    </alternativeName>
</protein>
<sequence length="332" mass="34500">MERDFLGLNLKDSVIVVKEEAVEGFKDSGLVRSSGVPWPLSNKVSALAPFVPFKTSHDEKMPKVNSDHLASSGYMVMSSADAFDIKRQSGEAQNLAGASLKQQFIGGVPVAAPCSFVASSSFVAGTTEPWFSTKASGGAAQLTIFYGGTMNVFDDITPEKAQAVMLLAGNACNMAQTRLPVQPPASKFASGDAAFVNQTIHPQSSSALSSPISVSSHPVGQSGVGSSNNDELKVSKTAGMSTNLVNKVEPLNMVASLGPVTSTTMIPSAVPQARKASLARFLEKRKERALNSSPYNPNKKSAGCSIPDSIIAGSPAASIAGSSLLSTSNEMP</sequence>
<evidence type="ECO:0000313" key="5">
    <source>
        <dbReference type="Proteomes" id="UP001652660"/>
    </source>
</evidence>
<dbReference type="GO" id="GO:2000022">
    <property type="term" value="P:regulation of jasmonic acid mediated signaling pathway"/>
    <property type="evidence" value="ECO:0007669"/>
    <property type="project" value="UniProtKB-UniRule"/>
</dbReference>
<gene>
    <name evidence="6" type="primary">LOC113716794</name>
</gene>
<dbReference type="GO" id="GO:0009611">
    <property type="term" value="P:response to wounding"/>
    <property type="evidence" value="ECO:0007669"/>
    <property type="project" value="UniProtKB-UniRule"/>
</dbReference>
<dbReference type="Pfam" id="PF06200">
    <property type="entry name" value="tify"/>
    <property type="match status" value="1"/>
</dbReference>
<evidence type="ECO:0000256" key="3">
    <source>
        <dbReference type="SAM" id="MobiDB-lite"/>
    </source>
</evidence>
<comment type="similarity">
    <text evidence="1 2">Belongs to the TIFY/JAZ family.</text>
</comment>
<dbReference type="GeneID" id="113716794"/>
<comment type="function">
    <text evidence="2">Repressor of jasmonate responses.</text>
</comment>
<feature type="compositionally biased region" description="Low complexity" evidence="3">
    <location>
        <begin position="205"/>
        <end position="216"/>
    </location>
</feature>
<name>A0A6P6V2I8_COFAR</name>
<dbReference type="SMART" id="SM00979">
    <property type="entry name" value="TIFY"/>
    <property type="match status" value="1"/>
</dbReference>
<keyword evidence="5" id="KW-1185">Reference proteome</keyword>
<dbReference type="PROSITE" id="PS51320">
    <property type="entry name" value="TIFY"/>
    <property type="match status" value="1"/>
</dbReference>
<organism evidence="5 6">
    <name type="scientific">Coffea arabica</name>
    <name type="common">Arabian coffee</name>
    <dbReference type="NCBI Taxonomy" id="13443"/>
    <lineage>
        <taxon>Eukaryota</taxon>
        <taxon>Viridiplantae</taxon>
        <taxon>Streptophyta</taxon>
        <taxon>Embryophyta</taxon>
        <taxon>Tracheophyta</taxon>
        <taxon>Spermatophyta</taxon>
        <taxon>Magnoliopsida</taxon>
        <taxon>eudicotyledons</taxon>
        <taxon>Gunneridae</taxon>
        <taxon>Pentapetalae</taxon>
        <taxon>asterids</taxon>
        <taxon>lamiids</taxon>
        <taxon>Gentianales</taxon>
        <taxon>Rubiaceae</taxon>
        <taxon>Ixoroideae</taxon>
        <taxon>Gardenieae complex</taxon>
        <taxon>Bertiereae - Coffeeae clade</taxon>
        <taxon>Coffeeae</taxon>
        <taxon>Coffea</taxon>
    </lineage>
</organism>
<proteinExistence type="inferred from homology"/>
<feature type="region of interest" description="Disordered" evidence="3">
    <location>
        <begin position="205"/>
        <end position="231"/>
    </location>
</feature>
<dbReference type="InterPro" id="IPR040390">
    <property type="entry name" value="TIFY/JAZ"/>
</dbReference>
<evidence type="ECO:0000256" key="2">
    <source>
        <dbReference type="RuleBase" id="RU369065"/>
    </source>
</evidence>
<evidence type="ECO:0000256" key="1">
    <source>
        <dbReference type="ARBA" id="ARBA00008614"/>
    </source>
</evidence>
<dbReference type="AlphaFoldDB" id="A0A6P6V2I8"/>
<dbReference type="PANTHER" id="PTHR33077:SF90">
    <property type="entry name" value="PROTEIN TIFY 7"/>
    <property type="match status" value="1"/>
</dbReference>
<reference evidence="5" key="1">
    <citation type="journal article" date="2025" name="Foods">
        <title>Unveiling the Microbial Signatures of Arabica Coffee Cherries: Insights into Ripeness Specific Diversity, Functional Traits, and Implications for Quality and Safety.</title>
        <authorList>
            <consortium name="RefSeq"/>
            <person name="Tenea G.N."/>
            <person name="Cifuentes V."/>
            <person name="Reyes P."/>
            <person name="Cevallos-Vallejos M."/>
        </authorList>
    </citation>
    <scope>NUCLEOTIDE SEQUENCE [LARGE SCALE GENOMIC DNA]</scope>
</reference>
<keyword evidence="2" id="KW-0539">Nucleus</keyword>
<dbReference type="InterPro" id="IPR018467">
    <property type="entry name" value="CCT_CS"/>
</dbReference>
<dbReference type="Proteomes" id="UP001652660">
    <property type="component" value="Chromosome 11c"/>
</dbReference>
<dbReference type="GO" id="GO:0031347">
    <property type="term" value="P:regulation of defense response"/>
    <property type="evidence" value="ECO:0007669"/>
    <property type="project" value="UniProtKB-UniRule"/>
</dbReference>
<feature type="domain" description="Tify" evidence="4">
    <location>
        <begin position="135"/>
        <end position="170"/>
    </location>
</feature>
<accession>A0A6P6V2I8</accession>
<comment type="domain">
    <text evidence="2">The jas domain is required for interaction with COI1.</text>
</comment>